<evidence type="ECO:0000256" key="6">
    <source>
        <dbReference type="ARBA" id="ARBA00022839"/>
    </source>
</evidence>
<evidence type="ECO:0000313" key="9">
    <source>
        <dbReference type="Proteomes" id="UP001175000"/>
    </source>
</evidence>
<dbReference type="GO" id="GO:0005739">
    <property type="term" value="C:mitochondrion"/>
    <property type="evidence" value="ECO:0007669"/>
    <property type="project" value="TreeGrafter"/>
</dbReference>
<keyword evidence="4" id="KW-0479">Metal-binding</keyword>
<keyword evidence="6 8" id="KW-0269">Exonuclease</keyword>
<protein>
    <submittedName>
        <fullName evidence="8">Exonuclease V</fullName>
    </submittedName>
</protein>
<feature type="region of interest" description="Disordered" evidence="7">
    <location>
        <begin position="33"/>
        <end position="76"/>
    </location>
</feature>
<feature type="compositionally biased region" description="Basic and acidic residues" evidence="7">
    <location>
        <begin position="581"/>
        <end position="603"/>
    </location>
</feature>
<feature type="region of interest" description="Disordered" evidence="7">
    <location>
        <begin position="581"/>
        <end position="616"/>
    </location>
</feature>
<evidence type="ECO:0000256" key="3">
    <source>
        <dbReference type="ARBA" id="ARBA00011245"/>
    </source>
</evidence>
<comment type="caution">
    <text evidence="8">The sequence shown here is derived from an EMBL/GenBank/DDBJ whole genome shotgun (WGS) entry which is preliminary data.</text>
</comment>
<keyword evidence="6 8" id="KW-0378">Hydrolase</keyword>
<dbReference type="GO" id="GO:0005634">
    <property type="term" value="C:nucleus"/>
    <property type="evidence" value="ECO:0007669"/>
    <property type="project" value="TreeGrafter"/>
</dbReference>
<feature type="region of interest" description="Disordered" evidence="7">
    <location>
        <begin position="143"/>
        <end position="163"/>
    </location>
</feature>
<dbReference type="InterPro" id="IPR019190">
    <property type="entry name" value="EXOV"/>
</dbReference>
<accession>A0AA39WS19</accession>
<organism evidence="8 9">
    <name type="scientific">Immersiella caudata</name>
    <dbReference type="NCBI Taxonomy" id="314043"/>
    <lineage>
        <taxon>Eukaryota</taxon>
        <taxon>Fungi</taxon>
        <taxon>Dikarya</taxon>
        <taxon>Ascomycota</taxon>
        <taxon>Pezizomycotina</taxon>
        <taxon>Sordariomycetes</taxon>
        <taxon>Sordariomycetidae</taxon>
        <taxon>Sordariales</taxon>
        <taxon>Lasiosphaeriaceae</taxon>
        <taxon>Immersiella</taxon>
    </lineage>
</organism>
<dbReference type="GO" id="GO:0051539">
    <property type="term" value="F:4 iron, 4 sulfur cluster binding"/>
    <property type="evidence" value="ECO:0007669"/>
    <property type="project" value="UniProtKB-KW"/>
</dbReference>
<dbReference type="Proteomes" id="UP001175000">
    <property type="component" value="Unassembled WGS sequence"/>
</dbReference>
<keyword evidence="9" id="KW-1185">Reference proteome</keyword>
<gene>
    <name evidence="8" type="ORF">B0T14DRAFT_567291</name>
</gene>
<evidence type="ECO:0000313" key="8">
    <source>
        <dbReference type="EMBL" id="KAK0620548.1"/>
    </source>
</evidence>
<dbReference type="EMBL" id="JAULSU010000004">
    <property type="protein sequence ID" value="KAK0620548.1"/>
    <property type="molecule type" value="Genomic_DNA"/>
</dbReference>
<dbReference type="PANTHER" id="PTHR14464">
    <property type="entry name" value="EXONUCLEASE V"/>
    <property type="match status" value="1"/>
</dbReference>
<proteinExistence type="inferred from homology"/>
<dbReference type="Pfam" id="PF09810">
    <property type="entry name" value="Exo5"/>
    <property type="match status" value="1"/>
</dbReference>
<dbReference type="GO" id="GO:0036297">
    <property type="term" value="P:interstrand cross-link repair"/>
    <property type="evidence" value="ECO:0007669"/>
    <property type="project" value="TreeGrafter"/>
</dbReference>
<dbReference type="PANTHER" id="PTHR14464:SF4">
    <property type="entry name" value="EXONUCLEASE V"/>
    <property type="match status" value="1"/>
</dbReference>
<keyword evidence="4" id="KW-0411">Iron-sulfur</keyword>
<evidence type="ECO:0000256" key="5">
    <source>
        <dbReference type="ARBA" id="ARBA00022722"/>
    </source>
</evidence>
<name>A0AA39WS19_9PEZI</name>
<keyword evidence="4" id="KW-0004">4Fe-4S</keyword>
<feature type="region of interest" description="Disordered" evidence="7">
    <location>
        <begin position="175"/>
        <end position="205"/>
    </location>
</feature>
<dbReference type="GO" id="GO:0045145">
    <property type="term" value="F:single-stranded DNA 5'-3' DNA exonuclease activity"/>
    <property type="evidence" value="ECO:0007669"/>
    <property type="project" value="InterPro"/>
</dbReference>
<evidence type="ECO:0000256" key="2">
    <source>
        <dbReference type="ARBA" id="ARBA00009797"/>
    </source>
</evidence>
<evidence type="ECO:0000256" key="4">
    <source>
        <dbReference type="ARBA" id="ARBA00022485"/>
    </source>
</evidence>
<keyword evidence="5" id="KW-0540">Nuclease</keyword>
<comment type="cofactor">
    <cofactor evidence="1">
        <name>[4Fe-4S] cluster</name>
        <dbReference type="ChEBI" id="CHEBI:49883"/>
    </cofactor>
</comment>
<dbReference type="AlphaFoldDB" id="A0AA39WS19"/>
<keyword evidence="4" id="KW-0408">Iron</keyword>
<evidence type="ECO:0000256" key="1">
    <source>
        <dbReference type="ARBA" id="ARBA00001966"/>
    </source>
</evidence>
<sequence length="616" mass="69001">MAGYYSGSDQTDPYGYDLTISDEEQLIAVVDTLSPPAPRRTGAQARADISARVPPTTPSKSRPSRTVYSDSVSPPDSIQKAAHAVHQTLQNIDEDDLNFDIAELESAAFSHGSGSRMGNAPRRAAQSPAIQRWLAPTVSSDNRSVASFVSQTRPRSTLSVLSTPSVHYPDLSRALSDAQKSGDSPAAEPNEQQTPQPSDTRSPLLRWRTFPRKPLSVTDLTAGSWCELQHFYVLERRGGRKYKTHAMKAGSVIHEKLEREVHKPVQVDVVTKVDAFGLKIWNIIHGLRTLRDSGLTRELEVWGFIEGQLVNGIIDGLSYTNPKVKLEEDVISGRGSQPSQSSQHQLSLGNKMIFITDVKTRMSKSPPSQAQVRGTIIQLFLYHRFLSDMASGKLDYLRVFARHGLNPDEAFSDTFMAQMAPPHDDIFPDPETSDAESAATETTADFVTTVSTPSQIGDRPSDIIYTKYRTLRSLISLLKWEVQITFSRGAQSIGQIVAVEYRYRPRFAEDKDSGSIINTDSFFVEQERLDQHLQEDMKWWKGEREPKGVPIEDAFKCRTCEFVDECEWRINLDQEILRQAKKKGAEREAKRKDAKGKAEEKVTKKGGRRMKADLEF</sequence>
<evidence type="ECO:0000256" key="7">
    <source>
        <dbReference type="SAM" id="MobiDB-lite"/>
    </source>
</evidence>
<comment type="similarity">
    <text evidence="2">Belongs to the EXO5 family.</text>
</comment>
<feature type="compositionally biased region" description="Low complexity" evidence="7">
    <location>
        <begin position="52"/>
        <end position="67"/>
    </location>
</feature>
<feature type="compositionally biased region" description="Polar residues" evidence="7">
    <location>
        <begin position="190"/>
        <end position="201"/>
    </location>
</feature>
<reference evidence="8" key="1">
    <citation type="submission" date="2023-06" db="EMBL/GenBank/DDBJ databases">
        <title>Genome-scale phylogeny and comparative genomics of the fungal order Sordariales.</title>
        <authorList>
            <consortium name="Lawrence Berkeley National Laboratory"/>
            <person name="Hensen N."/>
            <person name="Bonometti L."/>
            <person name="Westerberg I."/>
            <person name="Brannstrom I.O."/>
            <person name="Guillou S."/>
            <person name="Cros-Aarteil S."/>
            <person name="Calhoun S."/>
            <person name="Haridas S."/>
            <person name="Kuo A."/>
            <person name="Mondo S."/>
            <person name="Pangilinan J."/>
            <person name="Riley R."/>
            <person name="Labutti K."/>
            <person name="Andreopoulos B."/>
            <person name="Lipzen A."/>
            <person name="Chen C."/>
            <person name="Yanf M."/>
            <person name="Daum C."/>
            <person name="Ng V."/>
            <person name="Clum A."/>
            <person name="Steindorff A."/>
            <person name="Ohm R."/>
            <person name="Martin F."/>
            <person name="Silar P."/>
            <person name="Natvig D."/>
            <person name="Lalanne C."/>
            <person name="Gautier V."/>
            <person name="Ament-Velasquez S.L."/>
            <person name="Kruys A."/>
            <person name="Hutchinson M.I."/>
            <person name="Powell A.J."/>
            <person name="Barry K."/>
            <person name="Miller A.N."/>
            <person name="Grigoriev I.V."/>
            <person name="Debuchy R."/>
            <person name="Gladieux P."/>
            <person name="Thoren M.H."/>
            <person name="Johannesson H."/>
        </authorList>
    </citation>
    <scope>NUCLEOTIDE SEQUENCE</scope>
    <source>
        <strain evidence="8">CBS 606.72</strain>
    </source>
</reference>
<comment type="subunit">
    <text evidence="3">Monomer.</text>
</comment>